<dbReference type="OrthoDB" id="153872at2759"/>
<dbReference type="STRING" id="888268.A0A1E5VNR8"/>
<keyword evidence="2 3" id="KW-0539">Nucleus</keyword>
<name>A0A1E5VNR8_9POAL</name>
<proteinExistence type="predicted"/>
<dbReference type="InterPro" id="IPR010402">
    <property type="entry name" value="CCT_domain"/>
</dbReference>
<accession>A0A1E5VNR8</accession>
<dbReference type="InterPro" id="IPR045281">
    <property type="entry name" value="CONSTANS-like"/>
</dbReference>
<dbReference type="Proteomes" id="UP000095767">
    <property type="component" value="Unassembled WGS sequence"/>
</dbReference>
<evidence type="ECO:0000313" key="5">
    <source>
        <dbReference type="EMBL" id="OEL26760.1"/>
    </source>
</evidence>
<comment type="caution">
    <text evidence="5">The sequence shown here is derived from an EMBL/GenBank/DDBJ whole genome shotgun (WGS) entry which is preliminary data.</text>
</comment>
<protein>
    <recommendedName>
        <fullName evidence="4">CCT domain-containing protein</fullName>
    </recommendedName>
</protein>
<dbReference type="Pfam" id="PF06203">
    <property type="entry name" value="CCT"/>
    <property type="match status" value="1"/>
</dbReference>
<dbReference type="GO" id="GO:0009909">
    <property type="term" value="P:regulation of flower development"/>
    <property type="evidence" value="ECO:0007669"/>
    <property type="project" value="InterPro"/>
</dbReference>
<dbReference type="PANTHER" id="PTHR31319:SF84">
    <property type="match status" value="1"/>
</dbReference>
<reference evidence="5 6" key="1">
    <citation type="submission" date="2016-09" db="EMBL/GenBank/DDBJ databases">
        <title>The draft genome of Dichanthelium oligosanthes: A C3 panicoid grass species.</title>
        <authorList>
            <person name="Studer A.J."/>
            <person name="Schnable J.C."/>
            <person name="Brutnell T.P."/>
        </authorList>
    </citation>
    <scope>NUCLEOTIDE SEQUENCE [LARGE SCALE GENOMIC DNA]</scope>
    <source>
        <strain evidence="6">cv. Kellogg 1175</strain>
        <tissue evidence="5">Leaf</tissue>
    </source>
</reference>
<feature type="domain" description="CCT" evidence="4">
    <location>
        <begin position="67"/>
        <end position="108"/>
    </location>
</feature>
<evidence type="ECO:0000313" key="6">
    <source>
        <dbReference type="Proteomes" id="UP000095767"/>
    </source>
</evidence>
<keyword evidence="6" id="KW-1185">Reference proteome</keyword>
<evidence type="ECO:0000256" key="3">
    <source>
        <dbReference type="PROSITE-ProRule" id="PRU00357"/>
    </source>
</evidence>
<evidence type="ECO:0000256" key="1">
    <source>
        <dbReference type="ARBA" id="ARBA00004123"/>
    </source>
</evidence>
<organism evidence="5 6">
    <name type="scientific">Dichanthelium oligosanthes</name>
    <dbReference type="NCBI Taxonomy" id="888268"/>
    <lineage>
        <taxon>Eukaryota</taxon>
        <taxon>Viridiplantae</taxon>
        <taxon>Streptophyta</taxon>
        <taxon>Embryophyta</taxon>
        <taxon>Tracheophyta</taxon>
        <taxon>Spermatophyta</taxon>
        <taxon>Magnoliopsida</taxon>
        <taxon>Liliopsida</taxon>
        <taxon>Poales</taxon>
        <taxon>Poaceae</taxon>
        <taxon>PACMAD clade</taxon>
        <taxon>Panicoideae</taxon>
        <taxon>Panicodae</taxon>
        <taxon>Paniceae</taxon>
        <taxon>Dichantheliinae</taxon>
        <taxon>Dichanthelium</taxon>
    </lineage>
</organism>
<dbReference type="EMBL" id="LWDX02033976">
    <property type="protein sequence ID" value="OEL26760.1"/>
    <property type="molecule type" value="Genomic_DNA"/>
</dbReference>
<gene>
    <name evidence="5" type="ORF">BAE44_0012214</name>
</gene>
<sequence>MQGQQQIQRRNGAKEWSECVVPSQLAMLYEQQQSAYGIGRAEQAASITNSISFSSMEAGIVPDNTIAAARVLRYKEKRQARKFEKTIRYATRKAYLKRPWINGRFAKRSDVELEVDHMSSPPDIPQ</sequence>
<dbReference type="GO" id="GO:0003700">
    <property type="term" value="F:DNA-binding transcription factor activity"/>
    <property type="evidence" value="ECO:0007669"/>
    <property type="project" value="TreeGrafter"/>
</dbReference>
<evidence type="ECO:0000256" key="2">
    <source>
        <dbReference type="ARBA" id="ARBA00023242"/>
    </source>
</evidence>
<comment type="subcellular location">
    <subcellularLocation>
        <location evidence="1 3">Nucleus</location>
    </subcellularLocation>
</comment>
<dbReference type="GO" id="GO:2000028">
    <property type="term" value="P:regulation of photoperiodism, flowering"/>
    <property type="evidence" value="ECO:0007669"/>
    <property type="project" value="TreeGrafter"/>
</dbReference>
<dbReference type="PROSITE" id="PS51017">
    <property type="entry name" value="CCT"/>
    <property type="match status" value="1"/>
</dbReference>
<evidence type="ECO:0000259" key="4">
    <source>
        <dbReference type="PROSITE" id="PS51017"/>
    </source>
</evidence>
<dbReference type="GO" id="GO:0005634">
    <property type="term" value="C:nucleus"/>
    <property type="evidence" value="ECO:0007669"/>
    <property type="project" value="UniProtKB-SubCell"/>
</dbReference>
<dbReference type="PANTHER" id="PTHR31319">
    <property type="entry name" value="ZINC FINGER PROTEIN CONSTANS-LIKE 4"/>
    <property type="match status" value="1"/>
</dbReference>
<dbReference type="AlphaFoldDB" id="A0A1E5VNR8"/>